<accession>A0A941W529</accession>
<evidence type="ECO:0000313" key="2">
    <source>
        <dbReference type="Proteomes" id="UP000722750"/>
    </source>
</evidence>
<dbReference type="SUPFAM" id="SSF88723">
    <property type="entry name" value="PIN domain-like"/>
    <property type="match status" value="1"/>
</dbReference>
<gene>
    <name evidence="1" type="ORF">MAG551_02137</name>
</gene>
<evidence type="ECO:0000313" key="1">
    <source>
        <dbReference type="EMBL" id="MBS1259071.1"/>
    </source>
</evidence>
<dbReference type="EMBL" id="JAANXD010000080">
    <property type="protein sequence ID" value="MBS1259071.1"/>
    <property type="molecule type" value="Genomic_DNA"/>
</dbReference>
<protein>
    <recommendedName>
        <fullName evidence="3">PIN domain-containing protein</fullName>
    </recommendedName>
</protein>
<evidence type="ECO:0008006" key="3">
    <source>
        <dbReference type="Google" id="ProtNLM"/>
    </source>
</evidence>
<dbReference type="Proteomes" id="UP000722750">
    <property type="component" value="Unassembled WGS sequence"/>
</dbReference>
<name>A0A941W529_9BACT</name>
<proteinExistence type="predicted"/>
<organism evidence="1 2">
    <name type="scientific">Candidatus Scalindua arabica</name>
    <dbReference type="NCBI Taxonomy" id="1127984"/>
    <lineage>
        <taxon>Bacteria</taxon>
        <taxon>Pseudomonadati</taxon>
        <taxon>Planctomycetota</taxon>
        <taxon>Candidatus Brocadiia</taxon>
        <taxon>Candidatus Brocadiales</taxon>
        <taxon>Candidatus Scalinduaceae</taxon>
        <taxon>Candidatus Scalindua</taxon>
    </lineage>
</organism>
<comment type="caution">
    <text evidence="1">The sequence shown here is derived from an EMBL/GenBank/DDBJ whole genome shotgun (WGS) entry which is preliminary data.</text>
</comment>
<reference evidence="1" key="1">
    <citation type="journal article" date="2021" name="ISME J.">
        <title>Fine-scale metabolic discontinuity in a stratified prokaryote microbiome of a Red Sea deep halocline.</title>
        <authorList>
            <person name="Michoud G."/>
            <person name="Ngugi D.K."/>
            <person name="Barozzi A."/>
            <person name="Merlino G."/>
            <person name="Calleja M.L."/>
            <person name="Delgado-Huertas A."/>
            <person name="Moran X.A.G."/>
            <person name="Daffonchio D."/>
        </authorList>
    </citation>
    <scope>NUCLEOTIDE SEQUENCE</scope>
    <source>
        <strain evidence="1">SuakinDeep_MAG55_1</strain>
    </source>
</reference>
<dbReference type="AlphaFoldDB" id="A0A941W529"/>
<sequence>MKNIYLDVCTMCRPFDDQSIMRVRLETDAFYLILRAVENKNFGMILSPVHHEEIGSIGDDYERMELTVLLRKYGKKVSFQMDKIRERAEGLYALNFGVADSTHIAFAEASSDYFITCDDKLLRKYRKLNFSLSVLNPVEFCLKENLK</sequence>
<dbReference type="InterPro" id="IPR029060">
    <property type="entry name" value="PIN-like_dom_sf"/>
</dbReference>